<keyword evidence="6" id="KW-1185">Reference proteome</keyword>
<dbReference type="PANTHER" id="PTHR23343">
    <property type="entry name" value="ZONA PELLUCIDA SPERM-BINDING PROTEIN"/>
    <property type="match status" value="1"/>
</dbReference>
<organism evidence="5 6">
    <name type="scientific">Solea senegalensis</name>
    <name type="common">Senegalese sole</name>
    <dbReference type="NCBI Taxonomy" id="28829"/>
    <lineage>
        <taxon>Eukaryota</taxon>
        <taxon>Metazoa</taxon>
        <taxon>Chordata</taxon>
        <taxon>Craniata</taxon>
        <taxon>Vertebrata</taxon>
        <taxon>Euteleostomi</taxon>
        <taxon>Actinopterygii</taxon>
        <taxon>Neopterygii</taxon>
        <taxon>Teleostei</taxon>
        <taxon>Neoteleostei</taxon>
        <taxon>Acanthomorphata</taxon>
        <taxon>Carangaria</taxon>
        <taxon>Pleuronectiformes</taxon>
        <taxon>Pleuronectoidei</taxon>
        <taxon>Soleidae</taxon>
        <taxon>Solea</taxon>
    </lineage>
</organism>
<evidence type="ECO:0000259" key="4">
    <source>
        <dbReference type="PROSITE" id="PS51034"/>
    </source>
</evidence>
<gene>
    <name evidence="5" type="ORF">JOB18_005336</name>
</gene>
<dbReference type="Pfam" id="PF23344">
    <property type="entry name" value="ZP-N"/>
    <property type="match status" value="1"/>
</dbReference>
<evidence type="ECO:0000313" key="6">
    <source>
        <dbReference type="Proteomes" id="UP000693946"/>
    </source>
</evidence>
<dbReference type="GO" id="GO:0005576">
    <property type="term" value="C:extracellular region"/>
    <property type="evidence" value="ECO:0007669"/>
    <property type="project" value="UniProtKB-SubCell"/>
</dbReference>
<dbReference type="InterPro" id="IPR055356">
    <property type="entry name" value="ZP-N"/>
</dbReference>
<dbReference type="EMBL" id="JAGKHQ010000020">
    <property type="protein sequence ID" value="KAG7478674.1"/>
    <property type="molecule type" value="Genomic_DNA"/>
</dbReference>
<dbReference type="PANTHER" id="PTHR23343:SF31">
    <property type="entry name" value="ZONA PELLUCIDA SPERM-BINDING PROTEIN 4"/>
    <property type="match status" value="1"/>
</dbReference>
<dbReference type="InterPro" id="IPR001507">
    <property type="entry name" value="ZP_dom"/>
</dbReference>
<dbReference type="SMART" id="SM00241">
    <property type="entry name" value="ZP"/>
    <property type="match status" value="1"/>
</dbReference>
<evidence type="ECO:0000313" key="5">
    <source>
        <dbReference type="EMBL" id="KAG7478674.1"/>
    </source>
</evidence>
<dbReference type="InterPro" id="IPR055355">
    <property type="entry name" value="ZP-C"/>
</dbReference>
<evidence type="ECO:0000256" key="1">
    <source>
        <dbReference type="ARBA" id="ARBA00004613"/>
    </source>
</evidence>
<keyword evidence="3" id="KW-0325">Glycoprotein</keyword>
<sequence length="472" mass="53544">MRCSWPTCHTVSLQPKMATDSTHLFWETFMSLSLLLLKGHVQAASKQFQKTAYNSVHDNSLRCFDGFMTVFVSKVQFAELPLTVYVADEDSGYYQATAIAKQCHYFLHESVTFISFTVASHSCFVKRQKNFTSLNVVIMAPANRGRLEIVKSFLLVCERRIKEATTQHYPPVPRQLFCNKDGFNITVSQNATAPPLNLDSVWIPSYQSHNCTPQTRSKDSVTFLFPFTDCGTQSVVADGIITYWVTIETKQVHRQNVSIFHDTPFHLTVQCSFALAQMTQLHIEVQGETSEYPSVLGSSGILRAEMRFAKDSSYKSFFSSREPPAVTYKLGEPVYVEVLVPKHQDKDLVLLLDDCWATATENPHDPQRWNLLVKGCPYTADSHRTVVLPVVSSKHLMYPSLHKWFVVKMFSFVNSPTFENWVHFHCDLVVCKGPDCLRSCNSGQRQLRRITPEPGQRILPNVVSGGPLFYSL</sequence>
<protein>
    <recommendedName>
        <fullName evidence="4">ZP domain-containing protein</fullName>
    </recommendedName>
</protein>
<evidence type="ECO:0000256" key="3">
    <source>
        <dbReference type="ARBA" id="ARBA00023180"/>
    </source>
</evidence>
<dbReference type="InterPro" id="IPR051148">
    <property type="entry name" value="Zona_Pellucida_Domain_gp"/>
</dbReference>
<dbReference type="Pfam" id="PF00100">
    <property type="entry name" value="Zona_pellucida"/>
    <property type="match status" value="1"/>
</dbReference>
<name>A0AAV6PZ90_SOLSE</name>
<keyword evidence="2" id="KW-0964">Secreted</keyword>
<accession>A0AAV6PZ90</accession>
<dbReference type="GO" id="GO:0007339">
    <property type="term" value="P:binding of sperm to zona pellucida"/>
    <property type="evidence" value="ECO:0007669"/>
    <property type="project" value="TreeGrafter"/>
</dbReference>
<dbReference type="GO" id="GO:0035804">
    <property type="term" value="F:structural constituent of egg coat"/>
    <property type="evidence" value="ECO:0007669"/>
    <property type="project" value="TreeGrafter"/>
</dbReference>
<proteinExistence type="predicted"/>
<dbReference type="GO" id="GO:0032190">
    <property type="term" value="F:acrosin binding"/>
    <property type="evidence" value="ECO:0007669"/>
    <property type="project" value="TreeGrafter"/>
</dbReference>
<reference evidence="5 6" key="1">
    <citation type="journal article" date="2021" name="Sci. Rep.">
        <title>Chromosome anchoring in Senegalese sole (Solea senegalensis) reveals sex-associated markers and genome rearrangements in flatfish.</title>
        <authorList>
            <person name="Guerrero-Cozar I."/>
            <person name="Gomez-Garrido J."/>
            <person name="Berbel C."/>
            <person name="Martinez-Blanch J.F."/>
            <person name="Alioto T."/>
            <person name="Claros M.G."/>
            <person name="Gagnaire P.A."/>
            <person name="Manchado M."/>
        </authorList>
    </citation>
    <scope>NUCLEOTIDE SEQUENCE [LARGE SCALE GENOMIC DNA]</scope>
    <source>
        <strain evidence="5">Sse05_10M</strain>
    </source>
</reference>
<dbReference type="AlphaFoldDB" id="A0AAV6PZ90"/>
<dbReference type="GO" id="GO:0035805">
    <property type="term" value="C:egg coat"/>
    <property type="evidence" value="ECO:0007669"/>
    <property type="project" value="TreeGrafter"/>
</dbReference>
<comment type="caution">
    <text evidence="5">The sequence shown here is derived from an EMBL/GenBank/DDBJ whole genome shotgun (WGS) entry which is preliminary data.</text>
</comment>
<dbReference type="GO" id="GO:0060468">
    <property type="term" value="P:prevention of polyspermy"/>
    <property type="evidence" value="ECO:0007669"/>
    <property type="project" value="TreeGrafter"/>
</dbReference>
<dbReference type="Proteomes" id="UP000693946">
    <property type="component" value="Linkage Group LG8"/>
</dbReference>
<feature type="domain" description="ZP" evidence="4">
    <location>
        <begin position="177"/>
        <end position="447"/>
    </location>
</feature>
<evidence type="ECO:0000256" key="2">
    <source>
        <dbReference type="ARBA" id="ARBA00022525"/>
    </source>
</evidence>
<dbReference type="PROSITE" id="PS51034">
    <property type="entry name" value="ZP_2"/>
    <property type="match status" value="1"/>
</dbReference>
<comment type="subcellular location">
    <subcellularLocation>
        <location evidence="1">Secreted</location>
    </subcellularLocation>
</comment>